<proteinExistence type="predicted"/>
<dbReference type="Proteomes" id="UP001056120">
    <property type="component" value="Linkage Group LG22"/>
</dbReference>
<protein>
    <submittedName>
        <fullName evidence="1">Uncharacterized protein</fullName>
    </submittedName>
</protein>
<comment type="caution">
    <text evidence="1">The sequence shown here is derived from an EMBL/GenBank/DDBJ whole genome shotgun (WGS) entry which is preliminary data.</text>
</comment>
<reference evidence="2" key="1">
    <citation type="journal article" date="2022" name="Mol. Ecol. Resour.">
        <title>The genomes of chicory, endive, great burdock and yacon provide insights into Asteraceae palaeo-polyploidization history and plant inulin production.</title>
        <authorList>
            <person name="Fan W."/>
            <person name="Wang S."/>
            <person name="Wang H."/>
            <person name="Wang A."/>
            <person name="Jiang F."/>
            <person name="Liu H."/>
            <person name="Zhao H."/>
            <person name="Xu D."/>
            <person name="Zhang Y."/>
        </authorList>
    </citation>
    <scope>NUCLEOTIDE SEQUENCE [LARGE SCALE GENOMIC DNA]</scope>
    <source>
        <strain evidence="2">cv. Yunnan</strain>
    </source>
</reference>
<evidence type="ECO:0000313" key="2">
    <source>
        <dbReference type="Proteomes" id="UP001056120"/>
    </source>
</evidence>
<name>A0ACB9BW53_9ASTR</name>
<accession>A0ACB9BW53</accession>
<evidence type="ECO:0000313" key="1">
    <source>
        <dbReference type="EMBL" id="KAI3726291.1"/>
    </source>
</evidence>
<keyword evidence="2" id="KW-1185">Reference proteome</keyword>
<sequence length="110" mass="12385">MATEISGTTCDKSFCEDHLLLSPKDVGLWDMMQLLLSKNIGKRKFIDSPDGTTEESFSWRFVIFISTIAQKVLHAVYKPLNWVGSAVEFMPNFRHANGGFFNLLLNIVTG</sequence>
<reference evidence="1 2" key="2">
    <citation type="journal article" date="2022" name="Mol. Ecol. Resour.">
        <title>The genomes of chicory, endive, great burdock and yacon provide insights into Asteraceae paleo-polyploidization history and plant inulin production.</title>
        <authorList>
            <person name="Fan W."/>
            <person name="Wang S."/>
            <person name="Wang H."/>
            <person name="Wang A."/>
            <person name="Jiang F."/>
            <person name="Liu H."/>
            <person name="Zhao H."/>
            <person name="Xu D."/>
            <person name="Zhang Y."/>
        </authorList>
    </citation>
    <scope>NUCLEOTIDE SEQUENCE [LARGE SCALE GENOMIC DNA]</scope>
    <source>
        <strain evidence="2">cv. Yunnan</strain>
        <tissue evidence="1">Leaves</tissue>
    </source>
</reference>
<organism evidence="1 2">
    <name type="scientific">Smallanthus sonchifolius</name>
    <dbReference type="NCBI Taxonomy" id="185202"/>
    <lineage>
        <taxon>Eukaryota</taxon>
        <taxon>Viridiplantae</taxon>
        <taxon>Streptophyta</taxon>
        <taxon>Embryophyta</taxon>
        <taxon>Tracheophyta</taxon>
        <taxon>Spermatophyta</taxon>
        <taxon>Magnoliopsida</taxon>
        <taxon>eudicotyledons</taxon>
        <taxon>Gunneridae</taxon>
        <taxon>Pentapetalae</taxon>
        <taxon>asterids</taxon>
        <taxon>campanulids</taxon>
        <taxon>Asterales</taxon>
        <taxon>Asteraceae</taxon>
        <taxon>Asteroideae</taxon>
        <taxon>Heliantheae alliance</taxon>
        <taxon>Millerieae</taxon>
        <taxon>Smallanthus</taxon>
    </lineage>
</organism>
<gene>
    <name evidence="1" type="ORF">L1987_66088</name>
</gene>
<dbReference type="EMBL" id="CM042039">
    <property type="protein sequence ID" value="KAI3726291.1"/>
    <property type="molecule type" value="Genomic_DNA"/>
</dbReference>